<dbReference type="Gene3D" id="3.90.550.20">
    <property type="match status" value="1"/>
</dbReference>
<dbReference type="PANTHER" id="PTHR31834:SF8">
    <property type="entry name" value="TRANSFERASE, PUTATIVE (AFU_ORTHOLOGUE AFUA_6G14040)-RELATED"/>
    <property type="match status" value="1"/>
</dbReference>
<accession>G2Q204</accession>
<organism evidence="2 3">
    <name type="scientific">Thermothelomyces thermophilus (strain ATCC 42464 / BCRC 31852 / DSM 1799)</name>
    <name type="common">Sporotrichum thermophile</name>
    <dbReference type="NCBI Taxonomy" id="573729"/>
    <lineage>
        <taxon>Eukaryota</taxon>
        <taxon>Fungi</taxon>
        <taxon>Dikarya</taxon>
        <taxon>Ascomycota</taxon>
        <taxon>Pezizomycotina</taxon>
        <taxon>Sordariomycetes</taxon>
        <taxon>Sordariomycetidae</taxon>
        <taxon>Sordariales</taxon>
        <taxon>Chaetomiaceae</taxon>
        <taxon>Thermothelomyces</taxon>
    </lineage>
</organism>
<reference evidence="2 3" key="1">
    <citation type="journal article" date="2011" name="Nat. Biotechnol.">
        <title>Comparative genomic analysis of the thermophilic biomass-degrading fungi Myceliophthora thermophila and Thielavia terrestris.</title>
        <authorList>
            <person name="Berka R.M."/>
            <person name="Grigoriev I.V."/>
            <person name="Otillar R."/>
            <person name="Salamov A."/>
            <person name="Grimwood J."/>
            <person name="Reid I."/>
            <person name="Ishmael N."/>
            <person name="John T."/>
            <person name="Darmond C."/>
            <person name="Moisan M.-C."/>
            <person name="Henrissat B."/>
            <person name="Coutinho P.M."/>
            <person name="Lombard V."/>
            <person name="Natvig D.O."/>
            <person name="Lindquist E."/>
            <person name="Schmutz J."/>
            <person name="Lucas S."/>
            <person name="Harris P."/>
            <person name="Powlowski J."/>
            <person name="Bellemare A."/>
            <person name="Taylor D."/>
            <person name="Butler G."/>
            <person name="de Vries R.P."/>
            <person name="Allijn I.E."/>
            <person name="van den Brink J."/>
            <person name="Ushinsky S."/>
            <person name="Storms R."/>
            <person name="Powell A.J."/>
            <person name="Paulsen I.T."/>
            <person name="Elbourne L.D.H."/>
            <person name="Baker S.E."/>
            <person name="Magnuson J."/>
            <person name="LaBoissiere S."/>
            <person name="Clutterbuck A.J."/>
            <person name="Martinez D."/>
            <person name="Wogulis M."/>
            <person name="de Leon A.L."/>
            <person name="Rey M.W."/>
            <person name="Tsang A."/>
        </authorList>
    </citation>
    <scope>NUCLEOTIDE SEQUENCE [LARGE SCALE GENOMIC DNA]</scope>
    <source>
        <strain evidence="3">ATCC 42464 / BCRC 31852 / DSM 1799</strain>
    </source>
</reference>
<dbReference type="GO" id="GO:0000009">
    <property type="term" value="F:alpha-1,6-mannosyltransferase activity"/>
    <property type="evidence" value="ECO:0007669"/>
    <property type="project" value="InterPro"/>
</dbReference>
<protein>
    <submittedName>
        <fullName evidence="2">Glycosyltransferase family 32 protein</fullName>
    </submittedName>
</protein>
<name>G2Q204_THET4</name>
<proteinExistence type="inferred from homology"/>
<dbReference type="HOGENOM" id="CLU_022381_0_1_1"/>
<dbReference type="RefSeq" id="XP_003660282.1">
    <property type="nucleotide sequence ID" value="XM_003660234.1"/>
</dbReference>
<evidence type="ECO:0000313" key="3">
    <source>
        <dbReference type="Proteomes" id="UP000007322"/>
    </source>
</evidence>
<keyword evidence="2" id="KW-0808">Transferase</keyword>
<sequence length="232" mass="26107">MNPEYRAEFVTDAWADTYVQHTFGASHPDLVETYLGLTVPILKVDLLRYLLLFSEGGVYCDLDVSCDTPFGEWIPPQYEDETNVVVGWEFNVGWPRPFVHQLAIWTIMAKPGSPHLWTVIEETVQWLKDEAKKNNVSVGELTLDKIGDVVDITGPRRFTQGVLRSLGRAFRTTEQDIQEILESKLVGDVLVLPGYAFAASANHYDKDMKLSPPLVTHHYVGSWKNPKGGEAS</sequence>
<dbReference type="PANTHER" id="PTHR31834">
    <property type="entry name" value="INITIATION-SPECIFIC ALPHA-1,6-MANNOSYLTRANSFERASE"/>
    <property type="match status" value="1"/>
</dbReference>
<dbReference type="OMA" id="VPIREWI"/>
<dbReference type="VEuPathDB" id="FungiDB:MYCTH_97899"/>
<dbReference type="InterPro" id="IPR029044">
    <property type="entry name" value="Nucleotide-diphossugar_trans"/>
</dbReference>
<dbReference type="GO" id="GO:0006487">
    <property type="term" value="P:protein N-linked glycosylation"/>
    <property type="evidence" value="ECO:0007669"/>
    <property type="project" value="TreeGrafter"/>
</dbReference>
<dbReference type="EMBL" id="CP003002">
    <property type="protein sequence ID" value="AEO55037.1"/>
    <property type="molecule type" value="Genomic_DNA"/>
</dbReference>
<keyword evidence="3" id="KW-1185">Reference proteome</keyword>
<evidence type="ECO:0000313" key="2">
    <source>
        <dbReference type="EMBL" id="AEO55037.1"/>
    </source>
</evidence>
<dbReference type="Pfam" id="PF04488">
    <property type="entry name" value="Gly_transf_sug"/>
    <property type="match status" value="1"/>
</dbReference>
<dbReference type="GO" id="GO:0000136">
    <property type="term" value="C:mannan polymerase complex"/>
    <property type="evidence" value="ECO:0007669"/>
    <property type="project" value="TreeGrafter"/>
</dbReference>
<comment type="similarity">
    <text evidence="1">Belongs to the glycosyltransferase 32 family.</text>
</comment>
<dbReference type="KEGG" id="mtm:MYCTH_97899"/>
<dbReference type="AlphaFoldDB" id="G2Q204"/>
<dbReference type="STRING" id="573729.G2Q204"/>
<dbReference type="InParanoid" id="G2Q204"/>
<dbReference type="eggNOG" id="ENOG502SJG8">
    <property type="taxonomic scope" value="Eukaryota"/>
</dbReference>
<dbReference type="SUPFAM" id="SSF53448">
    <property type="entry name" value="Nucleotide-diphospho-sugar transferases"/>
    <property type="match status" value="1"/>
</dbReference>
<gene>
    <name evidence="2" type="ORF">MYCTH_97899</name>
</gene>
<evidence type="ECO:0000256" key="1">
    <source>
        <dbReference type="ARBA" id="ARBA00009003"/>
    </source>
</evidence>
<dbReference type="InterPro" id="IPR007577">
    <property type="entry name" value="GlycoTrfase_DXD_sugar-bd_CS"/>
</dbReference>
<dbReference type="Proteomes" id="UP000007322">
    <property type="component" value="Chromosome 1"/>
</dbReference>
<dbReference type="InterPro" id="IPR039367">
    <property type="entry name" value="Och1-like"/>
</dbReference>
<dbReference type="OrthoDB" id="409543at2759"/>
<dbReference type="GeneID" id="11505934"/>